<proteinExistence type="predicted"/>
<reference evidence="2" key="1">
    <citation type="submission" date="2018-02" db="EMBL/GenBank/DDBJ databases">
        <title>Genome sequencing of Solimonas sp. HR-BB.</title>
        <authorList>
            <person name="Lee Y."/>
            <person name="Jeon C.O."/>
        </authorList>
    </citation>
    <scope>NUCLEOTIDE SEQUENCE [LARGE SCALE GENOMIC DNA]</scope>
    <source>
        <strain evidence="2">HR-U</strain>
    </source>
</reference>
<dbReference type="AlphaFoldDB" id="A0A2S7IS39"/>
<evidence type="ECO:0000313" key="1">
    <source>
        <dbReference type="EMBL" id="PQA60533.1"/>
    </source>
</evidence>
<comment type="caution">
    <text evidence="1">The sequence shown here is derived from an EMBL/GenBank/DDBJ whole genome shotgun (WGS) entry which is preliminary data.</text>
</comment>
<dbReference type="InterPro" id="IPR009599">
    <property type="entry name" value="DUF1207"/>
</dbReference>
<name>A0A2S7IS39_9BACT</name>
<protein>
    <recommendedName>
        <fullName evidence="3">DUF1207 domain-containing protein</fullName>
    </recommendedName>
</protein>
<organism evidence="1 2">
    <name type="scientific">Siphonobacter curvatus</name>
    <dbReference type="NCBI Taxonomy" id="2094562"/>
    <lineage>
        <taxon>Bacteria</taxon>
        <taxon>Pseudomonadati</taxon>
        <taxon>Bacteroidota</taxon>
        <taxon>Cytophagia</taxon>
        <taxon>Cytophagales</taxon>
        <taxon>Cytophagaceae</taxon>
        <taxon>Siphonobacter</taxon>
    </lineage>
</organism>
<dbReference type="OrthoDB" id="238106at2"/>
<dbReference type="Proteomes" id="UP000239590">
    <property type="component" value="Unassembled WGS sequence"/>
</dbReference>
<keyword evidence="2" id="KW-1185">Reference proteome</keyword>
<evidence type="ECO:0000313" key="2">
    <source>
        <dbReference type="Proteomes" id="UP000239590"/>
    </source>
</evidence>
<gene>
    <name evidence="1" type="ORF">C5O19_13215</name>
</gene>
<dbReference type="RefSeq" id="WP_104712919.1">
    <property type="nucleotide sequence ID" value="NZ_PTRA01000001.1"/>
</dbReference>
<evidence type="ECO:0008006" key="3">
    <source>
        <dbReference type="Google" id="ProtNLM"/>
    </source>
</evidence>
<dbReference type="EMBL" id="PTRA01000001">
    <property type="protein sequence ID" value="PQA60533.1"/>
    <property type="molecule type" value="Genomic_DNA"/>
</dbReference>
<accession>A0A2S7IS39</accession>
<dbReference type="Pfam" id="PF06727">
    <property type="entry name" value="DUF1207"/>
    <property type="match status" value="1"/>
</dbReference>
<sequence length="281" mass="32348">MRSIFTLLGLGFLLISGVQAQTKTEFLPKGHLFEPIVLDPLEAKTSASLLRRMEEGVSKDGLFAPFSIGFQKGFFRWSRDERRASELALDVVANTQFEMFHDSQEDKFRRYLFNVDFRVGLLYNLKRGNASWRLRVYHLSSHLGDDYLVRNQINYFLPNAVNYEQVDALYAYQWTSVRLYGGLGIGLRPASERKRLYTQIGTVWKQPNREKLRWWAGVDVRMIEQTNFHPGVTAAVGIELGVIERNPLSLAVQAFHGPLPYSTFEQTINNWIGVGFFLNPF</sequence>